<dbReference type="Proteomes" id="UP001153076">
    <property type="component" value="Unassembled WGS sequence"/>
</dbReference>
<accession>A0A9Q1KHU2</accession>
<proteinExistence type="predicted"/>
<name>A0A9Q1KHU2_9CARY</name>
<evidence type="ECO:0000313" key="1">
    <source>
        <dbReference type="EMBL" id="KAJ8443106.1"/>
    </source>
</evidence>
<dbReference type="EMBL" id="JAKOGI010000126">
    <property type="protein sequence ID" value="KAJ8443106.1"/>
    <property type="molecule type" value="Genomic_DNA"/>
</dbReference>
<keyword evidence="2" id="KW-1185">Reference proteome</keyword>
<sequence length="161" mass="18630">MMRKMNSLITTSQSNINARAHCEKYFTELKKLIKFDVGRWPREEFEFATECLNPPSSRQKGVRNKRLKSIVEKKCDHVKRRKSKKIAMNDELYFSSGPSSYGTSYSQMMRQGFVPPLSFHPTYFFHSANNSSVFMPVMAPSVLQQFHTNIINANSSHNDKP</sequence>
<evidence type="ECO:0000313" key="2">
    <source>
        <dbReference type="Proteomes" id="UP001153076"/>
    </source>
</evidence>
<gene>
    <name evidence="1" type="ORF">Cgig2_030874</name>
</gene>
<reference evidence="1" key="1">
    <citation type="submission" date="2022-04" db="EMBL/GenBank/DDBJ databases">
        <title>Carnegiea gigantea Genome sequencing and assembly v2.</title>
        <authorList>
            <person name="Copetti D."/>
            <person name="Sanderson M.J."/>
            <person name="Burquez A."/>
            <person name="Wojciechowski M.F."/>
        </authorList>
    </citation>
    <scope>NUCLEOTIDE SEQUENCE</scope>
    <source>
        <strain evidence="1">SGP5-SGP5p</strain>
        <tissue evidence="1">Aerial part</tissue>
    </source>
</reference>
<protein>
    <submittedName>
        <fullName evidence="1">Uncharacterized protein</fullName>
    </submittedName>
</protein>
<organism evidence="1 2">
    <name type="scientific">Carnegiea gigantea</name>
    <dbReference type="NCBI Taxonomy" id="171969"/>
    <lineage>
        <taxon>Eukaryota</taxon>
        <taxon>Viridiplantae</taxon>
        <taxon>Streptophyta</taxon>
        <taxon>Embryophyta</taxon>
        <taxon>Tracheophyta</taxon>
        <taxon>Spermatophyta</taxon>
        <taxon>Magnoliopsida</taxon>
        <taxon>eudicotyledons</taxon>
        <taxon>Gunneridae</taxon>
        <taxon>Pentapetalae</taxon>
        <taxon>Caryophyllales</taxon>
        <taxon>Cactineae</taxon>
        <taxon>Cactaceae</taxon>
        <taxon>Cactoideae</taxon>
        <taxon>Echinocereeae</taxon>
        <taxon>Carnegiea</taxon>
    </lineage>
</organism>
<comment type="caution">
    <text evidence="1">The sequence shown here is derived from an EMBL/GenBank/DDBJ whole genome shotgun (WGS) entry which is preliminary data.</text>
</comment>
<dbReference type="AlphaFoldDB" id="A0A9Q1KHU2"/>